<dbReference type="Gene3D" id="3.30.40.10">
    <property type="entry name" value="Zinc/RING finger domain, C3HC4 (zinc finger)"/>
    <property type="match status" value="1"/>
</dbReference>
<reference evidence="11" key="1">
    <citation type="submission" date="2025-08" db="UniProtKB">
        <authorList>
            <consortium name="Ensembl"/>
        </authorList>
    </citation>
    <scope>IDENTIFICATION</scope>
</reference>
<dbReference type="InterPro" id="IPR017907">
    <property type="entry name" value="Znf_RING_CS"/>
</dbReference>
<keyword evidence="12" id="KW-1185">Reference proteome</keyword>
<accession>A0A8D0GVX4</accession>
<feature type="domain" description="B box-type" evidence="9">
    <location>
        <begin position="94"/>
        <end position="135"/>
    </location>
</feature>
<keyword evidence="3 6" id="KW-0863">Zinc-finger</keyword>
<dbReference type="Ensembl" id="ENSSPUT00000013032.1">
    <property type="protein sequence ID" value="ENSSPUP00000012223.1"/>
    <property type="gene ID" value="ENSSPUG00000009389.1"/>
</dbReference>
<feature type="domain" description="RING-type" evidence="8">
    <location>
        <begin position="21"/>
        <end position="61"/>
    </location>
</feature>
<evidence type="ECO:0000256" key="5">
    <source>
        <dbReference type="ARBA" id="ARBA00034460"/>
    </source>
</evidence>
<sequence>MKKPAPPASSSSSPFKEELLCPICYDPFKEAVTLSCGHNFCKGCVTRSWRDQARHACPVCKETSAPADLSPNHTLNNIVEKLLKQEREQQQQQQGPAFCALHQEEARLFCAEDKELVCFACQSSKQHKNHKVCPIGEAAKDYRAKWKNMENSLRAKMRDFASVKRTYEAFVQHNQNTATGLEQQIKKQFDELHDFLRAEEAAMLAELQEEARQKLSLIKGKVKKLSEESDALLREVTQLQADLQEDDVAFLQKHKNRKRRLACTIEEPESILPGMLLEVTKYLGSLQYTVWKKMLEIIKIVPFSFDPNSAAGWLTVSDNLTSVAYASYKLVADNPERFTSTPCILCSRGFSKGFHTWEVEVDGIKNWRVGVAKRWDRPGQYFHHDARSGFWFIYRLLAKDDDRCQTSNTAHLEVSFKNLRRIRVELDCDEGELSFYNADQKSHIYTFHENFGGEVVPYFYVGSHTPDVPSEPLRICPLQVLVKENYPK</sequence>
<organism evidence="11 12">
    <name type="scientific">Sphenodon punctatus</name>
    <name type="common">Tuatara</name>
    <name type="synonym">Hatteria punctata</name>
    <dbReference type="NCBI Taxonomy" id="8508"/>
    <lineage>
        <taxon>Eukaryota</taxon>
        <taxon>Metazoa</taxon>
        <taxon>Chordata</taxon>
        <taxon>Craniata</taxon>
        <taxon>Vertebrata</taxon>
        <taxon>Euteleostomi</taxon>
        <taxon>Lepidosauria</taxon>
        <taxon>Sphenodontia</taxon>
        <taxon>Sphenodontidae</taxon>
        <taxon>Sphenodon</taxon>
    </lineage>
</organism>
<dbReference type="InterPro" id="IPR013083">
    <property type="entry name" value="Znf_RING/FYVE/PHD"/>
</dbReference>
<dbReference type="InterPro" id="IPR003877">
    <property type="entry name" value="SPRY_dom"/>
</dbReference>
<proteinExistence type="inferred from homology"/>
<dbReference type="Pfam" id="PF13445">
    <property type="entry name" value="zf-RING_UBOX"/>
    <property type="match status" value="1"/>
</dbReference>
<evidence type="ECO:0000259" key="10">
    <source>
        <dbReference type="PROSITE" id="PS50188"/>
    </source>
</evidence>
<dbReference type="Pfam" id="PF00643">
    <property type="entry name" value="zf-B_box"/>
    <property type="match status" value="1"/>
</dbReference>
<dbReference type="InterPro" id="IPR043136">
    <property type="entry name" value="B30.2/SPRY_sf"/>
</dbReference>
<dbReference type="InterPro" id="IPR050143">
    <property type="entry name" value="TRIM/RBCC"/>
</dbReference>
<keyword evidence="7" id="KW-0175">Coiled coil</keyword>
<dbReference type="GO" id="GO:0008270">
    <property type="term" value="F:zinc ion binding"/>
    <property type="evidence" value="ECO:0007669"/>
    <property type="project" value="UniProtKB-KW"/>
</dbReference>
<dbReference type="SUPFAM" id="SSF57845">
    <property type="entry name" value="B-box zinc-binding domain"/>
    <property type="match status" value="1"/>
</dbReference>
<keyword evidence="4" id="KW-0862">Zinc</keyword>
<comment type="similarity">
    <text evidence="1">Belongs to the ohanin/vespryn family.</text>
</comment>
<evidence type="ECO:0008006" key="13">
    <source>
        <dbReference type="Google" id="ProtNLM"/>
    </source>
</evidence>
<dbReference type="InterPro" id="IPR001870">
    <property type="entry name" value="B30.2/SPRY"/>
</dbReference>
<dbReference type="Pfam" id="PF00622">
    <property type="entry name" value="SPRY"/>
    <property type="match status" value="1"/>
</dbReference>
<dbReference type="Gene3D" id="3.30.160.60">
    <property type="entry name" value="Classic Zinc Finger"/>
    <property type="match status" value="1"/>
</dbReference>
<dbReference type="InterPro" id="IPR000315">
    <property type="entry name" value="Znf_B-box"/>
</dbReference>
<comment type="function">
    <text evidence="5">Neurotoxin that produces dose-dependent hypolocomotion and hyperalgesia in mice. May directly act on the central nervous system, as it is 6500-fold more potent when administered intracerebroventricularly than intraperitoneal.</text>
</comment>
<dbReference type="InterPro" id="IPR006574">
    <property type="entry name" value="PRY"/>
</dbReference>
<reference evidence="11" key="2">
    <citation type="submission" date="2025-09" db="UniProtKB">
        <authorList>
            <consortium name="Ensembl"/>
        </authorList>
    </citation>
    <scope>IDENTIFICATION</scope>
</reference>
<dbReference type="GeneTree" id="ENSGT00940000160868"/>
<dbReference type="InterPro" id="IPR003879">
    <property type="entry name" value="Butyrophylin_SPRY"/>
</dbReference>
<dbReference type="SUPFAM" id="SSF57850">
    <property type="entry name" value="RING/U-box"/>
    <property type="match status" value="1"/>
</dbReference>
<dbReference type="SMART" id="SM00336">
    <property type="entry name" value="BBOX"/>
    <property type="match status" value="1"/>
</dbReference>
<dbReference type="PROSITE" id="PS50119">
    <property type="entry name" value="ZF_BBOX"/>
    <property type="match status" value="1"/>
</dbReference>
<dbReference type="SUPFAM" id="SSF49899">
    <property type="entry name" value="Concanavalin A-like lectins/glucanases"/>
    <property type="match status" value="1"/>
</dbReference>
<evidence type="ECO:0000256" key="2">
    <source>
        <dbReference type="ARBA" id="ARBA00022723"/>
    </source>
</evidence>
<evidence type="ECO:0000256" key="1">
    <source>
        <dbReference type="ARBA" id="ARBA00009651"/>
    </source>
</evidence>
<dbReference type="PROSITE" id="PS50188">
    <property type="entry name" value="B302_SPRY"/>
    <property type="match status" value="1"/>
</dbReference>
<dbReference type="Gene3D" id="2.60.120.920">
    <property type="match status" value="1"/>
</dbReference>
<dbReference type="OMA" id="CYDPFRE"/>
<name>A0A8D0GVX4_SPHPU</name>
<evidence type="ECO:0000256" key="3">
    <source>
        <dbReference type="ARBA" id="ARBA00022771"/>
    </source>
</evidence>
<dbReference type="InterPro" id="IPR001841">
    <property type="entry name" value="Znf_RING"/>
</dbReference>
<evidence type="ECO:0000313" key="11">
    <source>
        <dbReference type="Ensembl" id="ENSSPUP00000012223.1"/>
    </source>
</evidence>
<dbReference type="AlphaFoldDB" id="A0A8D0GVX4"/>
<dbReference type="Proteomes" id="UP000694392">
    <property type="component" value="Unplaced"/>
</dbReference>
<evidence type="ECO:0000256" key="4">
    <source>
        <dbReference type="ARBA" id="ARBA00022833"/>
    </source>
</evidence>
<feature type="domain" description="B30.2/SPRY" evidence="10">
    <location>
        <begin position="283"/>
        <end position="482"/>
    </location>
</feature>
<dbReference type="SMART" id="SM00184">
    <property type="entry name" value="RING"/>
    <property type="match status" value="1"/>
</dbReference>
<feature type="coiled-coil region" evidence="7">
    <location>
        <begin position="208"/>
        <end position="242"/>
    </location>
</feature>
<dbReference type="SMART" id="SM00449">
    <property type="entry name" value="SPRY"/>
    <property type="match status" value="1"/>
</dbReference>
<evidence type="ECO:0000259" key="9">
    <source>
        <dbReference type="PROSITE" id="PS50119"/>
    </source>
</evidence>
<dbReference type="InterPro" id="IPR013320">
    <property type="entry name" value="ConA-like_dom_sf"/>
</dbReference>
<dbReference type="Pfam" id="PF13765">
    <property type="entry name" value="PRY"/>
    <property type="match status" value="1"/>
</dbReference>
<protein>
    <recommendedName>
        <fullName evidence="13">TRI35 protein</fullName>
    </recommendedName>
</protein>
<dbReference type="InterPro" id="IPR027370">
    <property type="entry name" value="Znf-RING_euk"/>
</dbReference>
<evidence type="ECO:0000256" key="7">
    <source>
        <dbReference type="SAM" id="Coils"/>
    </source>
</evidence>
<dbReference type="PROSITE" id="PS00518">
    <property type="entry name" value="ZF_RING_1"/>
    <property type="match status" value="1"/>
</dbReference>
<evidence type="ECO:0000259" key="8">
    <source>
        <dbReference type="PROSITE" id="PS50089"/>
    </source>
</evidence>
<evidence type="ECO:0000313" key="12">
    <source>
        <dbReference type="Proteomes" id="UP000694392"/>
    </source>
</evidence>
<dbReference type="PANTHER" id="PTHR24103">
    <property type="entry name" value="E3 UBIQUITIN-PROTEIN LIGASE TRIM"/>
    <property type="match status" value="1"/>
</dbReference>
<keyword evidence="2" id="KW-0479">Metal-binding</keyword>
<evidence type="ECO:0000256" key="6">
    <source>
        <dbReference type="PROSITE-ProRule" id="PRU00024"/>
    </source>
</evidence>
<dbReference type="SMART" id="SM00589">
    <property type="entry name" value="PRY"/>
    <property type="match status" value="1"/>
</dbReference>
<dbReference type="PROSITE" id="PS50089">
    <property type="entry name" value="ZF_RING_2"/>
    <property type="match status" value="1"/>
</dbReference>
<dbReference type="PRINTS" id="PR01407">
    <property type="entry name" value="BUTYPHLNCDUF"/>
</dbReference>
<dbReference type="CDD" id="cd16599">
    <property type="entry name" value="RING-HC_TRIM35_C-IV"/>
    <property type="match status" value="1"/>
</dbReference>